<dbReference type="InterPro" id="IPR010428">
    <property type="entry name" value="Zincin_1"/>
</dbReference>
<feature type="compositionally biased region" description="Low complexity" evidence="1">
    <location>
        <begin position="25"/>
        <end position="38"/>
    </location>
</feature>
<feature type="compositionally biased region" description="Basic residues" evidence="1">
    <location>
        <begin position="1"/>
        <end position="23"/>
    </location>
</feature>
<dbReference type="Proteomes" id="UP000316988">
    <property type="component" value="Unassembled WGS sequence"/>
</dbReference>
<proteinExistence type="predicted"/>
<comment type="caution">
    <text evidence="2">The sequence shown here is derived from an EMBL/GenBank/DDBJ whole genome shotgun (WGS) entry which is preliminary data.</text>
</comment>
<name>A0A554SB88_9ACTN</name>
<evidence type="ECO:0000313" key="2">
    <source>
        <dbReference type="EMBL" id="TSD63611.1"/>
    </source>
</evidence>
<dbReference type="CDD" id="cd12954">
    <property type="entry name" value="MMP_TTHA0227_like_1"/>
    <property type="match status" value="1"/>
</dbReference>
<dbReference type="EMBL" id="VLNT01000005">
    <property type="protein sequence ID" value="TSD63611.1"/>
    <property type="molecule type" value="Genomic_DNA"/>
</dbReference>
<dbReference type="InterPro" id="IPR038555">
    <property type="entry name" value="Zincin_1_sf"/>
</dbReference>
<dbReference type="OrthoDB" id="4966605at2"/>
<gene>
    <name evidence="2" type="ORF">FNM00_08335</name>
</gene>
<reference evidence="2 3" key="1">
    <citation type="submission" date="2019-07" db="EMBL/GenBank/DDBJ databases">
        <authorList>
            <person name="Zhao L.H."/>
        </authorList>
    </citation>
    <scope>NUCLEOTIDE SEQUENCE [LARGE SCALE GENOMIC DNA]</scope>
    <source>
        <strain evidence="2 3">Co35</strain>
    </source>
</reference>
<dbReference type="Gene3D" id="3.30.2010.20">
    <property type="match status" value="1"/>
</dbReference>
<organism evidence="2 3">
    <name type="scientific">Aeromicrobium piscarium</name>
    <dbReference type="NCBI Taxonomy" id="2590901"/>
    <lineage>
        <taxon>Bacteria</taxon>
        <taxon>Bacillati</taxon>
        <taxon>Actinomycetota</taxon>
        <taxon>Actinomycetes</taxon>
        <taxon>Propionibacteriales</taxon>
        <taxon>Nocardioidaceae</taxon>
        <taxon>Aeromicrobium</taxon>
    </lineage>
</organism>
<dbReference type="Pfam" id="PF06262">
    <property type="entry name" value="Zincin_1"/>
    <property type="match status" value="1"/>
</dbReference>
<sequence>MPGSRRPVHGPRPGRPRDRRGRGPRGPLSLAGPLSPRGVPADRTPRQSFDLVVTDVLASLQRQEPPAAPPVEVVVEEAPLLPGDWTDAVPTSSINPRGAGHRIVIYRLPITTRARTPEELTLHVVDVLLHRLADAWDVSPDDLDPPT</sequence>
<keyword evidence="3" id="KW-1185">Reference proteome</keyword>
<dbReference type="AlphaFoldDB" id="A0A554SB88"/>
<dbReference type="RefSeq" id="WP_143912983.1">
    <property type="nucleotide sequence ID" value="NZ_VLNT01000005.1"/>
</dbReference>
<feature type="region of interest" description="Disordered" evidence="1">
    <location>
        <begin position="1"/>
        <end position="47"/>
    </location>
</feature>
<dbReference type="SUPFAM" id="SSF55486">
    <property type="entry name" value="Metalloproteases ('zincins'), catalytic domain"/>
    <property type="match status" value="1"/>
</dbReference>
<accession>A0A554SB88</accession>
<evidence type="ECO:0000256" key="1">
    <source>
        <dbReference type="SAM" id="MobiDB-lite"/>
    </source>
</evidence>
<evidence type="ECO:0000313" key="3">
    <source>
        <dbReference type="Proteomes" id="UP000316988"/>
    </source>
</evidence>
<protein>
    <submittedName>
        <fullName evidence="2">Metallopeptidase family protein</fullName>
    </submittedName>
</protein>